<evidence type="ECO:0000256" key="3">
    <source>
        <dbReference type="ARBA" id="ARBA00023163"/>
    </source>
</evidence>
<feature type="region of interest" description="Disordered" evidence="5">
    <location>
        <begin position="1"/>
        <end position="20"/>
    </location>
</feature>
<dbReference type="EMBL" id="JBHTGP010000018">
    <property type="protein sequence ID" value="MFD0689925.1"/>
    <property type="molecule type" value="Genomic_DNA"/>
</dbReference>
<dbReference type="Gene3D" id="1.10.357.10">
    <property type="entry name" value="Tetracycline Repressor, domain 2"/>
    <property type="match status" value="1"/>
</dbReference>
<feature type="DNA-binding region" description="H-T-H motif" evidence="4">
    <location>
        <begin position="42"/>
        <end position="61"/>
    </location>
</feature>
<dbReference type="PROSITE" id="PS50977">
    <property type="entry name" value="HTH_TETR_2"/>
    <property type="match status" value="1"/>
</dbReference>
<evidence type="ECO:0000313" key="7">
    <source>
        <dbReference type="EMBL" id="MFD0689925.1"/>
    </source>
</evidence>
<gene>
    <name evidence="7" type="ORF">ACFQZM_35925</name>
</gene>
<keyword evidence="2 4" id="KW-0238">DNA-binding</keyword>
<dbReference type="Proteomes" id="UP001597063">
    <property type="component" value="Unassembled WGS sequence"/>
</dbReference>
<name>A0ABW2XZB5_9ACTN</name>
<evidence type="ECO:0000256" key="5">
    <source>
        <dbReference type="SAM" id="MobiDB-lite"/>
    </source>
</evidence>
<feature type="compositionally biased region" description="Basic and acidic residues" evidence="5">
    <location>
        <begin position="7"/>
        <end position="20"/>
    </location>
</feature>
<dbReference type="RefSeq" id="WP_242619322.1">
    <property type="nucleotide sequence ID" value="NZ_CAACUY010000065.1"/>
</dbReference>
<dbReference type="Pfam" id="PF00440">
    <property type="entry name" value="TetR_N"/>
    <property type="match status" value="1"/>
</dbReference>
<feature type="domain" description="HTH tetR-type" evidence="6">
    <location>
        <begin position="19"/>
        <end position="79"/>
    </location>
</feature>
<comment type="caution">
    <text evidence="7">The sequence shown here is derived from an EMBL/GenBank/DDBJ whole genome shotgun (WGS) entry which is preliminary data.</text>
</comment>
<keyword evidence="1" id="KW-0805">Transcription regulation</keyword>
<keyword evidence="3" id="KW-0804">Transcription</keyword>
<dbReference type="PANTHER" id="PTHR47506">
    <property type="entry name" value="TRANSCRIPTIONAL REGULATORY PROTEIN"/>
    <property type="match status" value="1"/>
</dbReference>
<dbReference type="InterPro" id="IPR009057">
    <property type="entry name" value="Homeodomain-like_sf"/>
</dbReference>
<organism evidence="7 8">
    <name type="scientific">Actinomadura fibrosa</name>
    <dbReference type="NCBI Taxonomy" id="111802"/>
    <lineage>
        <taxon>Bacteria</taxon>
        <taxon>Bacillati</taxon>
        <taxon>Actinomycetota</taxon>
        <taxon>Actinomycetes</taxon>
        <taxon>Streptosporangiales</taxon>
        <taxon>Thermomonosporaceae</taxon>
        <taxon>Actinomadura</taxon>
    </lineage>
</organism>
<evidence type="ECO:0000256" key="1">
    <source>
        <dbReference type="ARBA" id="ARBA00023015"/>
    </source>
</evidence>
<dbReference type="InterPro" id="IPR036271">
    <property type="entry name" value="Tet_transcr_reg_TetR-rel_C_sf"/>
</dbReference>
<dbReference type="SUPFAM" id="SSF48498">
    <property type="entry name" value="Tetracyclin repressor-like, C-terminal domain"/>
    <property type="match status" value="1"/>
</dbReference>
<dbReference type="Gene3D" id="1.10.10.60">
    <property type="entry name" value="Homeodomain-like"/>
    <property type="match status" value="1"/>
</dbReference>
<dbReference type="InterPro" id="IPR011075">
    <property type="entry name" value="TetR_C"/>
</dbReference>
<accession>A0ABW2XZB5</accession>
<sequence length="220" mass="23601">MTGGRAAGRDRDERPGRGDRTRARILRHAMDIASLEGLEGLTIGRLAGELKVSKSGLFAHFGSKEELRLAVVSAAVELFVAQVVRPSMATAPGLPRLLALCENWLGYSERRVFPGGCFLYSVGAEYDARPGRVRDALAASKRDWMALYEQTIRDAQRLGELDPGVDPRQLAFELDALVNAANSAALLLDDEHAYDRALSAIRARLDGAAVPGAPAPPAPG</sequence>
<protein>
    <submittedName>
        <fullName evidence="7">TetR family transcriptional regulator C-terminal domain-containing protein</fullName>
    </submittedName>
</protein>
<evidence type="ECO:0000259" key="6">
    <source>
        <dbReference type="PROSITE" id="PS50977"/>
    </source>
</evidence>
<evidence type="ECO:0000256" key="4">
    <source>
        <dbReference type="PROSITE-ProRule" id="PRU00335"/>
    </source>
</evidence>
<dbReference type="SUPFAM" id="SSF46689">
    <property type="entry name" value="Homeodomain-like"/>
    <property type="match status" value="1"/>
</dbReference>
<keyword evidence="8" id="KW-1185">Reference proteome</keyword>
<dbReference type="InterPro" id="IPR001647">
    <property type="entry name" value="HTH_TetR"/>
</dbReference>
<evidence type="ECO:0000313" key="8">
    <source>
        <dbReference type="Proteomes" id="UP001597063"/>
    </source>
</evidence>
<reference evidence="8" key="1">
    <citation type="journal article" date="2019" name="Int. J. Syst. Evol. Microbiol.">
        <title>The Global Catalogue of Microorganisms (GCM) 10K type strain sequencing project: providing services to taxonomists for standard genome sequencing and annotation.</title>
        <authorList>
            <consortium name="The Broad Institute Genomics Platform"/>
            <consortium name="The Broad Institute Genome Sequencing Center for Infectious Disease"/>
            <person name="Wu L."/>
            <person name="Ma J."/>
        </authorList>
    </citation>
    <scope>NUCLEOTIDE SEQUENCE [LARGE SCALE GENOMIC DNA]</scope>
    <source>
        <strain evidence="8">JCM 9371</strain>
    </source>
</reference>
<proteinExistence type="predicted"/>
<dbReference type="Pfam" id="PF16925">
    <property type="entry name" value="TetR_C_13"/>
    <property type="match status" value="1"/>
</dbReference>
<dbReference type="PANTHER" id="PTHR47506:SF6">
    <property type="entry name" value="HTH-TYPE TRANSCRIPTIONAL REPRESSOR NEMR"/>
    <property type="match status" value="1"/>
</dbReference>
<evidence type="ECO:0000256" key="2">
    <source>
        <dbReference type="ARBA" id="ARBA00023125"/>
    </source>
</evidence>